<keyword evidence="7" id="KW-1185">Reference proteome</keyword>
<dbReference type="InterPro" id="IPR000602">
    <property type="entry name" value="Glyco_hydro_38_N"/>
</dbReference>
<dbReference type="InterPro" id="IPR011330">
    <property type="entry name" value="Glyco_hydro/deAcase_b/a-brl"/>
</dbReference>
<name>A0AA88YAF4_PINIB</name>
<dbReference type="InterPro" id="IPR027291">
    <property type="entry name" value="Glyco_hydro_38_N_sf"/>
</dbReference>
<dbReference type="GO" id="GO:0030246">
    <property type="term" value="F:carbohydrate binding"/>
    <property type="evidence" value="ECO:0007669"/>
    <property type="project" value="InterPro"/>
</dbReference>
<sequence length="902" mass="103033">MVICAGHGKSWNLNLVMKKGEYLKQDAAAVIAASSPHEDGLPTGFMWRWLYPLRCRGPDIEVHFLWNSHSEAMIWQDGQPLQGLSGEKDRISLPLSKAVSVEKNRYQFYVEMACNGLFGAGNNGLINPPDVNKMFTLSQAELAVFDRLVYNLQVDIKLLHDMAKLLPEDIERGYQALYTVNSMINLIDFEDRSTMQSAHQKAESFFKEGNGASQHTLYAMGHAHIDTAWLWPYAETIRKCARSWVTTIRLMEDNPNFIFTCSQAQQYEWLKSHYPGLYKQIQHFVKKGQFIPVGGSWVEMDGNIPSGEAFVRQFLYGQRFFQKEFQIKCKEHHTFWWEGIDGSRVLSHFPPGDCYTMKCEVKEMLFSMKNYQDKGRSPRSVYLFGHGDGGQGPTEDMLEVLKRVGNVDGLPRVKMSTPDDYFSEVEHSDKENLCTWRGELYLELHNGTYTTHAKVKQRNRLCEFLLHDVEFLSSVAAILSNHAFKYPQQQLHKLWKLLLLNQFHDVLPGSSIGIVYDDAHTYYKEIMKSCKSLTQEALKGLTGSPGAVRQTPSVINTIGWTRREVIQLPESSERSPAKKKTKTDIDQLTQIDSFGNTLAIVDAPSYGFTTDLYTEEVVTPATVTRHQDRDGHFILQNGVLRAFVDNLGRITELYIDGQGRKPLEYALQQAMILDEGPLRASLQLSIKISDKSYLKQIISLDAGSPYLKFDTEVHWHESHKFLKAEFATSIHSNNATYEIQYGHLQRTNHNNTSWDWAQFEGTNPSWGGWGGVGGDRGGNGVKYEIQYGHLQRTNQNNTLWDWAQFEVCGHKWADISEYGSGAAILNDSHYGYYIKDGVMRLSLLRSPKAPDEQADMGVHKFKYAFMPHQARLHFSAKELLQYPQRQHRIDIANDQSYVNAYI</sequence>
<dbReference type="InterPro" id="IPR054723">
    <property type="entry name" value="Ams1-like_N"/>
</dbReference>
<evidence type="ECO:0000256" key="4">
    <source>
        <dbReference type="ARBA" id="ARBA00023295"/>
    </source>
</evidence>
<evidence type="ECO:0000313" key="6">
    <source>
        <dbReference type="EMBL" id="KAK3097644.1"/>
    </source>
</evidence>
<reference evidence="6" key="1">
    <citation type="submission" date="2019-08" db="EMBL/GenBank/DDBJ databases">
        <title>The improved chromosome-level genome for the pearl oyster Pinctada fucata martensii using PacBio sequencing and Hi-C.</title>
        <authorList>
            <person name="Zheng Z."/>
        </authorList>
    </citation>
    <scope>NUCLEOTIDE SEQUENCE</scope>
    <source>
        <strain evidence="6">ZZ-2019</strain>
        <tissue evidence="6">Adductor muscle</tissue>
    </source>
</reference>
<dbReference type="SUPFAM" id="SSF88713">
    <property type="entry name" value="Glycoside hydrolase/deacetylase"/>
    <property type="match status" value="1"/>
</dbReference>
<comment type="caution">
    <text evidence="6">The sequence shown here is derived from an EMBL/GenBank/DDBJ whole genome shotgun (WGS) entry which is preliminary data.</text>
</comment>
<dbReference type="AlphaFoldDB" id="A0AA88YAF4"/>
<protein>
    <recommendedName>
        <fullName evidence="5">Glycoside hydrolase family 38 central domain-containing protein</fullName>
    </recommendedName>
</protein>
<gene>
    <name evidence="6" type="ORF">FSP39_011690</name>
</gene>
<evidence type="ECO:0000259" key="5">
    <source>
        <dbReference type="SMART" id="SM00872"/>
    </source>
</evidence>
<dbReference type="GO" id="GO:0009313">
    <property type="term" value="P:oligosaccharide catabolic process"/>
    <property type="evidence" value="ECO:0007669"/>
    <property type="project" value="TreeGrafter"/>
</dbReference>
<dbReference type="GO" id="GO:0004559">
    <property type="term" value="F:alpha-mannosidase activity"/>
    <property type="evidence" value="ECO:0007669"/>
    <property type="project" value="InterPro"/>
</dbReference>
<dbReference type="GO" id="GO:0006013">
    <property type="term" value="P:mannose metabolic process"/>
    <property type="evidence" value="ECO:0007669"/>
    <property type="project" value="InterPro"/>
</dbReference>
<feature type="domain" description="Glycoside hydrolase family 38 central" evidence="5">
    <location>
        <begin position="443"/>
        <end position="523"/>
    </location>
</feature>
<dbReference type="SUPFAM" id="SSF74650">
    <property type="entry name" value="Galactose mutarotase-like"/>
    <property type="match status" value="2"/>
</dbReference>
<keyword evidence="4" id="KW-0326">Glycosidase</keyword>
<keyword evidence="3" id="KW-0378">Hydrolase</keyword>
<dbReference type="GO" id="GO:0046872">
    <property type="term" value="F:metal ion binding"/>
    <property type="evidence" value="ECO:0007669"/>
    <property type="project" value="UniProtKB-KW"/>
</dbReference>
<dbReference type="Gene3D" id="2.70.98.30">
    <property type="entry name" value="Golgi alpha-mannosidase II, domain 4"/>
    <property type="match status" value="2"/>
</dbReference>
<dbReference type="InterPro" id="IPR028995">
    <property type="entry name" value="Glyco_hydro_57/38_cen_sf"/>
</dbReference>
<comment type="similarity">
    <text evidence="1">Belongs to the glycosyl hydrolase 38 family.</text>
</comment>
<dbReference type="Proteomes" id="UP001186944">
    <property type="component" value="Unassembled WGS sequence"/>
</dbReference>
<proteinExistence type="inferred from homology"/>
<dbReference type="Pfam" id="PF01074">
    <property type="entry name" value="Glyco_hydro_38N"/>
    <property type="match status" value="1"/>
</dbReference>
<evidence type="ECO:0000256" key="2">
    <source>
        <dbReference type="ARBA" id="ARBA00022723"/>
    </source>
</evidence>
<dbReference type="InterPro" id="IPR011682">
    <property type="entry name" value="Glyco_hydro_38_C"/>
</dbReference>
<dbReference type="Gene3D" id="3.20.110.10">
    <property type="entry name" value="Glycoside hydrolase 38, N terminal domain"/>
    <property type="match status" value="2"/>
</dbReference>
<accession>A0AA88YAF4</accession>
<dbReference type="PANTHER" id="PTHR46017:SF1">
    <property type="entry name" value="ALPHA-MANNOSIDASE 2C1"/>
    <property type="match status" value="1"/>
</dbReference>
<evidence type="ECO:0000256" key="1">
    <source>
        <dbReference type="ARBA" id="ARBA00009792"/>
    </source>
</evidence>
<dbReference type="FunFam" id="1.20.1270.50:FF:000004">
    <property type="entry name" value="alpha-mannosidase 2C1 isoform X1"/>
    <property type="match status" value="1"/>
</dbReference>
<dbReference type="EMBL" id="VSWD01000007">
    <property type="protein sequence ID" value="KAK3097644.1"/>
    <property type="molecule type" value="Genomic_DNA"/>
</dbReference>
<evidence type="ECO:0000256" key="3">
    <source>
        <dbReference type="ARBA" id="ARBA00022801"/>
    </source>
</evidence>
<dbReference type="Pfam" id="PF07748">
    <property type="entry name" value="Glyco_hydro_38C"/>
    <property type="match status" value="2"/>
</dbReference>
<dbReference type="SMART" id="SM00872">
    <property type="entry name" value="Alpha-mann_mid"/>
    <property type="match status" value="1"/>
</dbReference>
<dbReference type="InterPro" id="IPR037094">
    <property type="entry name" value="Glyco_hydro_38_cen_sf"/>
</dbReference>
<dbReference type="Pfam" id="PF22907">
    <property type="entry name" value="Ams1-like_1st"/>
    <property type="match status" value="1"/>
</dbReference>
<dbReference type="InterPro" id="IPR015341">
    <property type="entry name" value="Glyco_hydro_38_cen"/>
</dbReference>
<dbReference type="SUPFAM" id="SSF88688">
    <property type="entry name" value="Families 57/38 glycoside transferase middle domain"/>
    <property type="match status" value="1"/>
</dbReference>
<evidence type="ECO:0000313" key="7">
    <source>
        <dbReference type="Proteomes" id="UP001186944"/>
    </source>
</evidence>
<dbReference type="Pfam" id="PF09261">
    <property type="entry name" value="Alpha-mann_mid"/>
    <property type="match status" value="1"/>
</dbReference>
<dbReference type="InterPro" id="IPR011013">
    <property type="entry name" value="Gal_mutarotase_sf_dom"/>
</dbReference>
<dbReference type="PANTHER" id="PTHR46017">
    <property type="entry name" value="ALPHA-MANNOSIDASE 2C1"/>
    <property type="match status" value="1"/>
</dbReference>
<organism evidence="6 7">
    <name type="scientific">Pinctada imbricata</name>
    <name type="common">Atlantic pearl-oyster</name>
    <name type="synonym">Pinctada martensii</name>
    <dbReference type="NCBI Taxonomy" id="66713"/>
    <lineage>
        <taxon>Eukaryota</taxon>
        <taxon>Metazoa</taxon>
        <taxon>Spiralia</taxon>
        <taxon>Lophotrochozoa</taxon>
        <taxon>Mollusca</taxon>
        <taxon>Bivalvia</taxon>
        <taxon>Autobranchia</taxon>
        <taxon>Pteriomorphia</taxon>
        <taxon>Pterioida</taxon>
        <taxon>Pterioidea</taxon>
        <taxon>Pteriidae</taxon>
        <taxon>Pinctada</taxon>
    </lineage>
</organism>
<keyword evidence="2" id="KW-0479">Metal-binding</keyword>
<dbReference type="Gene3D" id="1.20.1270.50">
    <property type="entry name" value="Glycoside hydrolase family 38, central domain"/>
    <property type="match status" value="1"/>
</dbReference>